<protein>
    <submittedName>
        <fullName evidence="2">Uncharacterized protein LOC110769301 isoform X2</fullName>
    </submittedName>
</protein>
<reference evidence="2" key="1">
    <citation type="submission" date="2025-08" db="UniProtKB">
        <authorList>
            <consortium name="RefSeq"/>
        </authorList>
    </citation>
    <scope>IDENTIFICATION</scope>
</reference>
<accession>A0A6P5TPL8</accession>
<keyword evidence="1" id="KW-1185">Reference proteome</keyword>
<gene>
    <name evidence="2" type="primary">LOC110769301</name>
</gene>
<evidence type="ECO:0000313" key="1">
    <source>
        <dbReference type="Proteomes" id="UP000515124"/>
    </source>
</evidence>
<evidence type="ECO:0000313" key="2">
    <source>
        <dbReference type="RefSeq" id="XP_021828944.1"/>
    </source>
</evidence>
<proteinExistence type="predicted"/>
<name>A0A6P5TPL8_PRUAV</name>
<organism evidence="1 2">
    <name type="scientific">Prunus avium</name>
    <name type="common">Cherry</name>
    <name type="synonym">Cerasus avium</name>
    <dbReference type="NCBI Taxonomy" id="42229"/>
    <lineage>
        <taxon>Eukaryota</taxon>
        <taxon>Viridiplantae</taxon>
        <taxon>Streptophyta</taxon>
        <taxon>Embryophyta</taxon>
        <taxon>Tracheophyta</taxon>
        <taxon>Spermatophyta</taxon>
        <taxon>Magnoliopsida</taxon>
        <taxon>eudicotyledons</taxon>
        <taxon>Gunneridae</taxon>
        <taxon>Pentapetalae</taxon>
        <taxon>rosids</taxon>
        <taxon>fabids</taxon>
        <taxon>Rosales</taxon>
        <taxon>Rosaceae</taxon>
        <taxon>Amygdaloideae</taxon>
        <taxon>Amygdaleae</taxon>
        <taxon>Prunus</taxon>
    </lineage>
</organism>
<dbReference type="Proteomes" id="UP000515124">
    <property type="component" value="Unplaced"/>
</dbReference>
<sequence length="78" mass="9570">MREFRYIDSRGVARPRFPRGLWLLLFNWRNPTIHEWFKFNSFVISKLQYLDLWGSKISDQGSCWISSRWKANCWQDQV</sequence>
<dbReference type="AlphaFoldDB" id="A0A6P5TPL8"/>
<dbReference type="GeneID" id="110769301"/>
<dbReference type="RefSeq" id="XP_021828944.1">
    <property type="nucleotide sequence ID" value="XM_021973252.1"/>
</dbReference>